<proteinExistence type="predicted"/>
<dbReference type="AlphaFoldDB" id="A0A2A6BVD5"/>
<dbReference type="EnsemblMetazoa" id="PPA45460.1">
    <property type="protein sequence ID" value="PPA45460.1"/>
    <property type="gene ID" value="WBGene00283829"/>
</dbReference>
<dbReference type="OrthoDB" id="5875774at2759"/>
<sequence length="292" mass="31595">MFIVPQDVTLYINSSPLPHEKKASLLCLDINVASPDQPDKETPVTLVFDTASDKSYISSDLATSLNLPTTQENMRSLTVFGNEKSESRLTTSHPLLLRLPNGRQEKIELQSSRTVCPTLDWAKKNNGILIPRRSQPKILLGMDLLRRYFLTTSLRVDTFPDHLVIHTSLGACISTEENDPDSTAIRIGATLPPDKTSSLEDQSAASILSGSSTPDRENYPLGHLWPFPSPSSLQGTATHSQSACPSSLDVSPPSLDRAAVTHSTTAGKDRDNPHSDAPSVPSSTVDSLWAGG</sequence>
<feature type="compositionally biased region" description="Low complexity" evidence="1">
    <location>
        <begin position="245"/>
        <end position="256"/>
    </location>
</feature>
<reference evidence="2" key="2">
    <citation type="submission" date="2022-06" db="UniProtKB">
        <authorList>
            <consortium name="EnsemblMetazoa"/>
        </authorList>
    </citation>
    <scope>IDENTIFICATION</scope>
    <source>
        <strain evidence="2">PS312</strain>
    </source>
</reference>
<evidence type="ECO:0000313" key="2">
    <source>
        <dbReference type="EnsemblMetazoa" id="PPA45460.1"/>
    </source>
</evidence>
<reference evidence="3" key="1">
    <citation type="journal article" date="2008" name="Nat. Genet.">
        <title>The Pristionchus pacificus genome provides a unique perspective on nematode lifestyle and parasitism.</title>
        <authorList>
            <person name="Dieterich C."/>
            <person name="Clifton S.W."/>
            <person name="Schuster L.N."/>
            <person name="Chinwalla A."/>
            <person name="Delehaunty K."/>
            <person name="Dinkelacker I."/>
            <person name="Fulton L."/>
            <person name="Fulton R."/>
            <person name="Godfrey J."/>
            <person name="Minx P."/>
            <person name="Mitreva M."/>
            <person name="Roeseler W."/>
            <person name="Tian H."/>
            <person name="Witte H."/>
            <person name="Yang S.P."/>
            <person name="Wilson R.K."/>
            <person name="Sommer R.J."/>
        </authorList>
    </citation>
    <scope>NUCLEOTIDE SEQUENCE [LARGE SCALE GENOMIC DNA]</scope>
    <source>
        <strain evidence="3">PS312</strain>
    </source>
</reference>
<feature type="region of interest" description="Disordered" evidence="1">
    <location>
        <begin position="188"/>
        <end position="292"/>
    </location>
</feature>
<protein>
    <submittedName>
        <fullName evidence="2">DUF1758 domain-containing protein</fullName>
    </submittedName>
</protein>
<accession>A0A8R1V3A5</accession>
<feature type="compositionally biased region" description="Polar residues" evidence="1">
    <location>
        <begin position="195"/>
        <end position="213"/>
    </location>
</feature>
<keyword evidence="3" id="KW-1185">Reference proteome</keyword>
<dbReference type="Gene3D" id="2.40.70.10">
    <property type="entry name" value="Acid Proteases"/>
    <property type="match status" value="1"/>
</dbReference>
<accession>A0A2A6BVD5</accession>
<name>A0A2A6BVD5_PRIPA</name>
<organism evidence="2 3">
    <name type="scientific">Pristionchus pacificus</name>
    <name type="common">Parasitic nematode worm</name>
    <dbReference type="NCBI Taxonomy" id="54126"/>
    <lineage>
        <taxon>Eukaryota</taxon>
        <taxon>Metazoa</taxon>
        <taxon>Ecdysozoa</taxon>
        <taxon>Nematoda</taxon>
        <taxon>Chromadorea</taxon>
        <taxon>Rhabditida</taxon>
        <taxon>Rhabditina</taxon>
        <taxon>Diplogasteromorpha</taxon>
        <taxon>Diplogasteroidea</taxon>
        <taxon>Neodiplogasteridae</taxon>
        <taxon>Pristionchus</taxon>
    </lineage>
</organism>
<dbReference type="Proteomes" id="UP000005239">
    <property type="component" value="Unassembled WGS sequence"/>
</dbReference>
<feature type="compositionally biased region" description="Polar residues" evidence="1">
    <location>
        <begin position="230"/>
        <end position="244"/>
    </location>
</feature>
<evidence type="ECO:0000313" key="3">
    <source>
        <dbReference type="Proteomes" id="UP000005239"/>
    </source>
</evidence>
<dbReference type="InterPro" id="IPR021109">
    <property type="entry name" value="Peptidase_aspartic_dom_sf"/>
</dbReference>
<gene>
    <name evidence="2" type="primary">WBGene00283829</name>
</gene>
<evidence type="ECO:0000256" key="1">
    <source>
        <dbReference type="SAM" id="MobiDB-lite"/>
    </source>
</evidence>